<dbReference type="WBParaSite" id="SVE_1785800.1">
    <property type="protein sequence ID" value="SVE_1785800.1"/>
    <property type="gene ID" value="SVE_1785800"/>
</dbReference>
<evidence type="ECO:0000256" key="1">
    <source>
        <dbReference type="SAM" id="MobiDB-lite"/>
    </source>
</evidence>
<organism evidence="2 3">
    <name type="scientific">Strongyloides venezuelensis</name>
    <name type="common">Threadworm</name>
    <dbReference type="NCBI Taxonomy" id="75913"/>
    <lineage>
        <taxon>Eukaryota</taxon>
        <taxon>Metazoa</taxon>
        <taxon>Ecdysozoa</taxon>
        <taxon>Nematoda</taxon>
        <taxon>Chromadorea</taxon>
        <taxon>Rhabditida</taxon>
        <taxon>Tylenchina</taxon>
        <taxon>Panagrolaimomorpha</taxon>
        <taxon>Strongyloidoidea</taxon>
        <taxon>Strongyloididae</taxon>
        <taxon>Strongyloides</taxon>
    </lineage>
</organism>
<reference evidence="2" key="1">
    <citation type="submission" date="2014-07" db="EMBL/GenBank/DDBJ databases">
        <authorList>
            <person name="Martin A.A"/>
            <person name="De Silva N."/>
        </authorList>
    </citation>
    <scope>NUCLEOTIDE SEQUENCE</scope>
</reference>
<evidence type="ECO:0000313" key="3">
    <source>
        <dbReference type="WBParaSite" id="SVE_1785800.1"/>
    </source>
</evidence>
<evidence type="ECO:0000313" key="2">
    <source>
        <dbReference type="Proteomes" id="UP000035680"/>
    </source>
</evidence>
<keyword evidence="2" id="KW-1185">Reference proteome</keyword>
<feature type="region of interest" description="Disordered" evidence="1">
    <location>
        <begin position="1"/>
        <end position="38"/>
    </location>
</feature>
<dbReference type="Proteomes" id="UP000035680">
    <property type="component" value="Unassembled WGS sequence"/>
</dbReference>
<proteinExistence type="predicted"/>
<protein>
    <submittedName>
        <fullName evidence="3">Ovule protein</fullName>
    </submittedName>
</protein>
<dbReference type="AlphaFoldDB" id="A0A0K0FZH9"/>
<accession>A0A0K0FZH9</accession>
<reference evidence="3" key="2">
    <citation type="submission" date="2015-08" db="UniProtKB">
        <authorList>
            <consortium name="WormBaseParasite"/>
        </authorList>
    </citation>
    <scope>IDENTIFICATION</scope>
</reference>
<name>A0A0K0FZH9_STRVS</name>
<sequence>MDIDDVTSKGKKRAIADERTGIDGRIENGGNHHGKRVKDNRKITTDGRSLVDGITVVAQKNKKGSDVNSDGDIVDESNSFRLTAETLKENNIHKSCHSSQSYSLGAAIWNEQSRNINSQ</sequence>
<feature type="compositionally biased region" description="Basic and acidic residues" evidence="1">
    <location>
        <begin position="14"/>
        <end position="26"/>
    </location>
</feature>